<dbReference type="CDD" id="cd00303">
    <property type="entry name" value="retropepsin_like"/>
    <property type="match status" value="1"/>
</dbReference>
<dbReference type="FunFam" id="3.30.70.270:FF:000020">
    <property type="entry name" value="Transposon Tf2-6 polyprotein-like Protein"/>
    <property type="match status" value="1"/>
</dbReference>
<keyword evidence="1" id="KW-0808">Transferase</keyword>
<evidence type="ECO:0000256" key="4">
    <source>
        <dbReference type="ARBA" id="ARBA00022759"/>
    </source>
</evidence>
<gene>
    <name evidence="8" type="ORF">E5676_scaffold316G00010</name>
    <name evidence="7" type="ORF">E6C27_scaffold219G001900</name>
</gene>
<dbReference type="STRING" id="1194695.A0A5D3BM59"/>
<dbReference type="Pfam" id="PF17919">
    <property type="entry name" value="RT_RNaseH_2"/>
    <property type="match status" value="1"/>
</dbReference>
<dbReference type="EMBL" id="SSTE01021801">
    <property type="protein sequence ID" value="KAA0032331.1"/>
    <property type="molecule type" value="Genomic_DNA"/>
</dbReference>
<dbReference type="Proteomes" id="UP000321393">
    <property type="component" value="Unassembled WGS sequence"/>
</dbReference>
<dbReference type="Proteomes" id="UP000321947">
    <property type="component" value="Unassembled WGS sequence"/>
</dbReference>
<dbReference type="PANTHER" id="PTHR37984">
    <property type="entry name" value="PROTEIN CBG26694"/>
    <property type="match status" value="1"/>
</dbReference>
<dbReference type="Gene3D" id="2.40.70.10">
    <property type="entry name" value="Acid Proteases"/>
    <property type="match status" value="1"/>
</dbReference>
<dbReference type="InterPro" id="IPR050951">
    <property type="entry name" value="Retrovirus_Pol_polyprotein"/>
</dbReference>
<dbReference type="InterPro" id="IPR043128">
    <property type="entry name" value="Rev_trsase/Diguanyl_cyclase"/>
</dbReference>
<evidence type="ECO:0000256" key="3">
    <source>
        <dbReference type="ARBA" id="ARBA00022722"/>
    </source>
</evidence>
<name>A0A5D3BM59_CUCMM</name>
<comment type="caution">
    <text evidence="8">The sequence shown here is derived from an EMBL/GenBank/DDBJ whole genome shotgun (WGS) entry which is preliminary data.</text>
</comment>
<keyword evidence="3" id="KW-0540">Nuclease</keyword>
<evidence type="ECO:0000313" key="10">
    <source>
        <dbReference type="Proteomes" id="UP000321947"/>
    </source>
</evidence>
<keyword evidence="2" id="KW-0548">Nucleotidyltransferase</keyword>
<dbReference type="InterPro" id="IPR021109">
    <property type="entry name" value="Peptidase_aspartic_dom_sf"/>
</dbReference>
<reference evidence="9 10" key="1">
    <citation type="submission" date="2019-08" db="EMBL/GenBank/DDBJ databases">
        <title>Draft genome sequences of two oriental melons (Cucumis melo L. var makuwa).</title>
        <authorList>
            <person name="Kwon S.-Y."/>
        </authorList>
    </citation>
    <scope>NUCLEOTIDE SEQUENCE [LARGE SCALE GENOMIC DNA]</scope>
    <source>
        <strain evidence="10">cv. Chang Bougi</strain>
        <strain evidence="9">cv. SW 3</strain>
        <tissue evidence="8">Leaf</tissue>
    </source>
</reference>
<dbReference type="GO" id="GO:0016779">
    <property type="term" value="F:nucleotidyltransferase activity"/>
    <property type="evidence" value="ECO:0007669"/>
    <property type="project" value="UniProtKB-KW"/>
</dbReference>
<keyword evidence="5" id="KW-0511">Multifunctional enzyme</keyword>
<dbReference type="Pfam" id="PF08284">
    <property type="entry name" value="RVP_2"/>
    <property type="match status" value="1"/>
</dbReference>
<dbReference type="InterPro" id="IPR041577">
    <property type="entry name" value="RT_RNaseH_2"/>
</dbReference>
<accession>A0A5D3BM59</accession>
<sequence length="347" mass="39575">MRNLKLSKKRKQKGMNNVEVNGIKTTCVELSINSMVGLNDLGTMKVRGKLQNEEVIVLIDCGATHNFISEKLANLLQLPTKETPHYGVILGSRKAVQRKGVCEGVEVQLEEWIMKDEFLPLELGSNRSRLEEFTFDISASRTVEPMEISTAEPNKNENICTVEESVKTVLDNFSDVFEWPEKLPPIGSIEHHIHLKKDTNPVNVEYLGHIISKQGVETDPEKIKPVAEWPCKTNVREVRGFLGLTGYYRKFVRHYRSIAVPLTQLLKKRGFKWSSEVEEAFEKLKKAMMTLPNLAMPDFSLPFEIETDASGCGSRAVLVQVKRPIAFYSHTLTIRDRAWLIYERELM</sequence>
<keyword evidence="4" id="KW-0378">Hydrolase</keyword>
<evidence type="ECO:0000256" key="1">
    <source>
        <dbReference type="ARBA" id="ARBA00022679"/>
    </source>
</evidence>
<evidence type="ECO:0000313" key="9">
    <source>
        <dbReference type="Proteomes" id="UP000321393"/>
    </source>
</evidence>
<proteinExistence type="predicted"/>
<dbReference type="Gene3D" id="3.30.70.270">
    <property type="match status" value="1"/>
</dbReference>
<feature type="domain" description="Reverse transcriptase/retrotransposon-derived protein RNase H-like" evidence="6">
    <location>
        <begin position="273"/>
        <end position="347"/>
    </location>
</feature>
<evidence type="ECO:0000256" key="5">
    <source>
        <dbReference type="ARBA" id="ARBA00023268"/>
    </source>
</evidence>
<evidence type="ECO:0000259" key="6">
    <source>
        <dbReference type="Pfam" id="PF17919"/>
    </source>
</evidence>
<evidence type="ECO:0000313" key="8">
    <source>
        <dbReference type="EMBL" id="TYJ99415.1"/>
    </source>
</evidence>
<evidence type="ECO:0000313" key="7">
    <source>
        <dbReference type="EMBL" id="KAA0032331.1"/>
    </source>
</evidence>
<dbReference type="GO" id="GO:0004519">
    <property type="term" value="F:endonuclease activity"/>
    <property type="evidence" value="ECO:0007669"/>
    <property type="project" value="UniProtKB-KW"/>
</dbReference>
<protein>
    <submittedName>
        <fullName evidence="7 8">Mitochondrial protein</fullName>
    </submittedName>
</protein>
<keyword evidence="4" id="KW-0255">Endonuclease</keyword>
<dbReference type="InterPro" id="IPR043502">
    <property type="entry name" value="DNA/RNA_pol_sf"/>
</dbReference>
<dbReference type="AlphaFoldDB" id="A0A5D3BM59"/>
<dbReference type="EMBL" id="SSTD01017699">
    <property type="protein sequence ID" value="TYJ99415.1"/>
    <property type="molecule type" value="Genomic_DNA"/>
</dbReference>
<dbReference type="SUPFAM" id="SSF56672">
    <property type="entry name" value="DNA/RNA polymerases"/>
    <property type="match status" value="1"/>
</dbReference>
<dbReference type="OrthoDB" id="10058156at2759"/>
<evidence type="ECO:0000256" key="2">
    <source>
        <dbReference type="ARBA" id="ARBA00022695"/>
    </source>
</evidence>
<organism evidence="8 10">
    <name type="scientific">Cucumis melo var. makuwa</name>
    <name type="common">Oriental melon</name>
    <dbReference type="NCBI Taxonomy" id="1194695"/>
    <lineage>
        <taxon>Eukaryota</taxon>
        <taxon>Viridiplantae</taxon>
        <taxon>Streptophyta</taxon>
        <taxon>Embryophyta</taxon>
        <taxon>Tracheophyta</taxon>
        <taxon>Spermatophyta</taxon>
        <taxon>Magnoliopsida</taxon>
        <taxon>eudicotyledons</taxon>
        <taxon>Gunneridae</taxon>
        <taxon>Pentapetalae</taxon>
        <taxon>rosids</taxon>
        <taxon>fabids</taxon>
        <taxon>Cucurbitales</taxon>
        <taxon>Cucurbitaceae</taxon>
        <taxon>Benincaseae</taxon>
        <taxon>Cucumis</taxon>
    </lineage>
</organism>
<dbReference type="PANTHER" id="PTHR37984:SF5">
    <property type="entry name" value="PROTEIN NYNRIN-LIKE"/>
    <property type="match status" value="1"/>
</dbReference>